<sequence length="45" mass="5285">MYSISTKHERRLLWLLALTQFTIMDFMVMMPLGPQIMHSFSITPA</sequence>
<name>A0ABM8QZ85_9BURK</name>
<protein>
    <recommendedName>
        <fullName evidence="4">MFS transporter</fullName>
    </recommendedName>
</protein>
<evidence type="ECO:0000313" key="2">
    <source>
        <dbReference type="EMBL" id="CAE6724386.1"/>
    </source>
</evidence>
<dbReference type="EMBL" id="CAJNBH010000004">
    <property type="protein sequence ID" value="CAE6724386.1"/>
    <property type="molecule type" value="Genomic_DNA"/>
</dbReference>
<proteinExistence type="predicted"/>
<keyword evidence="3" id="KW-1185">Reference proteome</keyword>
<evidence type="ECO:0000256" key="1">
    <source>
        <dbReference type="SAM" id="Phobius"/>
    </source>
</evidence>
<reference evidence="2 3" key="1">
    <citation type="submission" date="2021-02" db="EMBL/GenBank/DDBJ databases">
        <authorList>
            <person name="Vanwijnsberghe S."/>
        </authorList>
    </citation>
    <scope>NUCLEOTIDE SEQUENCE [LARGE SCALE GENOMIC DNA]</scope>
    <source>
        <strain evidence="2 3">R-69776</strain>
    </source>
</reference>
<keyword evidence="1" id="KW-0472">Membrane</keyword>
<accession>A0ABM8QZ85</accession>
<organism evidence="2 3">
    <name type="scientific">Paraburkholderia nemoris</name>
    <dbReference type="NCBI Taxonomy" id="2793076"/>
    <lineage>
        <taxon>Bacteria</taxon>
        <taxon>Pseudomonadati</taxon>
        <taxon>Pseudomonadota</taxon>
        <taxon>Betaproteobacteria</taxon>
        <taxon>Burkholderiales</taxon>
        <taxon>Burkholderiaceae</taxon>
        <taxon>Paraburkholderia</taxon>
    </lineage>
</organism>
<keyword evidence="1" id="KW-1133">Transmembrane helix</keyword>
<keyword evidence="1" id="KW-0812">Transmembrane</keyword>
<dbReference type="Proteomes" id="UP000673821">
    <property type="component" value="Unassembled WGS sequence"/>
</dbReference>
<gene>
    <name evidence="2" type="ORF">R69776_01688</name>
</gene>
<comment type="caution">
    <text evidence="2">The sequence shown here is derived from an EMBL/GenBank/DDBJ whole genome shotgun (WGS) entry which is preliminary data.</text>
</comment>
<feature type="transmembrane region" description="Helical" evidence="1">
    <location>
        <begin position="12"/>
        <end position="32"/>
    </location>
</feature>
<evidence type="ECO:0000313" key="3">
    <source>
        <dbReference type="Proteomes" id="UP000673821"/>
    </source>
</evidence>
<evidence type="ECO:0008006" key="4">
    <source>
        <dbReference type="Google" id="ProtNLM"/>
    </source>
</evidence>